<protein>
    <submittedName>
        <fullName evidence="1">Uncharacterized protein</fullName>
    </submittedName>
</protein>
<dbReference type="OrthoDB" id="62232at2157"/>
<evidence type="ECO:0000313" key="1">
    <source>
        <dbReference type="EMBL" id="MBP2201915.1"/>
    </source>
</evidence>
<sequence>MIDENKRYKQLKLDCFSFSSKNNFNHTFDNQKIQDKQDKQELSDETDLESEYNTDIIKLNYMVDKGILLLENKVNSKDYNLISNSVSKLLKIKYEIINYKSKNDENNDLEDLFL</sequence>
<name>A0A8J7S5I3_METVO</name>
<evidence type="ECO:0000313" key="2">
    <source>
        <dbReference type="Proteomes" id="UP000740329"/>
    </source>
</evidence>
<proteinExistence type="predicted"/>
<dbReference type="AlphaFoldDB" id="A0A8J7S5I3"/>
<accession>A0A8J7S5I3</accession>
<comment type="caution">
    <text evidence="1">The sequence shown here is derived from an EMBL/GenBank/DDBJ whole genome shotgun (WGS) entry which is preliminary data.</text>
</comment>
<dbReference type="RefSeq" id="WP_209591438.1">
    <property type="nucleotide sequence ID" value="NZ_JAGGMU010000004.1"/>
</dbReference>
<dbReference type="Proteomes" id="UP000740329">
    <property type="component" value="Unassembled WGS sequence"/>
</dbReference>
<dbReference type="EMBL" id="JAGGMV010000004">
    <property type="protein sequence ID" value="MBP2201915.1"/>
    <property type="molecule type" value="Genomic_DNA"/>
</dbReference>
<gene>
    <name evidence="1" type="ORF">J3E07_001355</name>
</gene>
<reference evidence="1" key="1">
    <citation type="submission" date="2021-03" db="EMBL/GenBank/DDBJ databases">
        <title>Genomic Encyclopedia of Type Strains, Phase IV (KMG-V): Genome sequencing to study the core and pangenomes of soil and plant-associated prokaryotes.</title>
        <authorList>
            <person name="Whitman W."/>
        </authorList>
    </citation>
    <scope>NUCLEOTIDE SEQUENCE</scope>
    <source>
        <strain evidence="1">C4</strain>
    </source>
</reference>
<organism evidence="1 2">
    <name type="scientific">Methanococcus voltae</name>
    <dbReference type="NCBI Taxonomy" id="2188"/>
    <lineage>
        <taxon>Archaea</taxon>
        <taxon>Methanobacteriati</taxon>
        <taxon>Methanobacteriota</taxon>
        <taxon>Methanomada group</taxon>
        <taxon>Methanococci</taxon>
        <taxon>Methanococcales</taxon>
        <taxon>Methanococcaceae</taxon>
        <taxon>Methanococcus</taxon>
    </lineage>
</organism>